<organism evidence="2 3">
    <name type="scientific">Streptomyces enissocaesilis</name>
    <dbReference type="NCBI Taxonomy" id="332589"/>
    <lineage>
        <taxon>Bacteria</taxon>
        <taxon>Bacillati</taxon>
        <taxon>Actinomycetota</taxon>
        <taxon>Actinomycetes</taxon>
        <taxon>Kitasatosporales</taxon>
        <taxon>Streptomycetaceae</taxon>
        <taxon>Streptomyces</taxon>
        <taxon>Streptomyces rochei group</taxon>
    </lineage>
</organism>
<name>A0ABN3WYF6_9ACTN</name>
<gene>
    <name evidence="2" type="ORF">GCM10010446_12620</name>
</gene>
<reference evidence="2 3" key="1">
    <citation type="journal article" date="2019" name="Int. J. Syst. Evol. Microbiol.">
        <title>The Global Catalogue of Microorganisms (GCM) 10K type strain sequencing project: providing services to taxonomists for standard genome sequencing and annotation.</title>
        <authorList>
            <consortium name="The Broad Institute Genomics Platform"/>
            <consortium name="The Broad Institute Genome Sequencing Center for Infectious Disease"/>
            <person name="Wu L."/>
            <person name="Ma J."/>
        </authorList>
    </citation>
    <scope>NUCLEOTIDE SEQUENCE [LARGE SCALE GENOMIC DNA]</scope>
    <source>
        <strain evidence="2 3">JCM 9088</strain>
    </source>
</reference>
<sequence>MTARPPTPRRAPITDWTHRVLTHAYRGQPPADVIARAVRLLATADGHLDTRGQLTTERAARRQK</sequence>
<dbReference type="EMBL" id="BAAAUD010000013">
    <property type="protein sequence ID" value="GAA2929533.1"/>
    <property type="molecule type" value="Genomic_DNA"/>
</dbReference>
<evidence type="ECO:0000313" key="2">
    <source>
        <dbReference type="EMBL" id="GAA2929533.1"/>
    </source>
</evidence>
<protein>
    <submittedName>
        <fullName evidence="2">Uncharacterized protein</fullName>
    </submittedName>
</protein>
<feature type="region of interest" description="Disordered" evidence="1">
    <location>
        <begin position="45"/>
        <end position="64"/>
    </location>
</feature>
<proteinExistence type="predicted"/>
<evidence type="ECO:0000313" key="3">
    <source>
        <dbReference type="Proteomes" id="UP001500403"/>
    </source>
</evidence>
<keyword evidence="3" id="KW-1185">Reference proteome</keyword>
<dbReference type="Proteomes" id="UP001500403">
    <property type="component" value="Unassembled WGS sequence"/>
</dbReference>
<accession>A0ABN3WYF6</accession>
<comment type="caution">
    <text evidence="2">The sequence shown here is derived from an EMBL/GenBank/DDBJ whole genome shotgun (WGS) entry which is preliminary data.</text>
</comment>
<dbReference type="RefSeq" id="WP_344491923.1">
    <property type="nucleotide sequence ID" value="NZ_BAAAUD010000013.1"/>
</dbReference>
<evidence type="ECO:0000256" key="1">
    <source>
        <dbReference type="SAM" id="MobiDB-lite"/>
    </source>
</evidence>